<dbReference type="GO" id="GO:0061343">
    <property type="term" value="P:cell adhesion involved in heart morphogenesis"/>
    <property type="evidence" value="ECO:0007669"/>
    <property type="project" value="TreeGrafter"/>
</dbReference>
<feature type="compositionally biased region" description="Basic residues" evidence="1">
    <location>
        <begin position="313"/>
        <end position="322"/>
    </location>
</feature>
<dbReference type="AlphaFoldDB" id="A0A8D9AT68"/>
<evidence type="ECO:0000256" key="1">
    <source>
        <dbReference type="SAM" id="MobiDB-lite"/>
    </source>
</evidence>
<feature type="domain" description="Endonuclease/exonuclease/phosphatase" evidence="2">
    <location>
        <begin position="101"/>
        <end position="198"/>
    </location>
</feature>
<protein>
    <recommendedName>
        <fullName evidence="2">Endonuclease/exonuclease/phosphatase domain-containing protein</fullName>
    </recommendedName>
</protein>
<reference evidence="3" key="1">
    <citation type="submission" date="2021-05" db="EMBL/GenBank/DDBJ databases">
        <authorList>
            <person name="Alioto T."/>
            <person name="Alioto T."/>
            <person name="Gomez Garrido J."/>
        </authorList>
    </citation>
    <scope>NUCLEOTIDE SEQUENCE</scope>
</reference>
<dbReference type="InterPro" id="IPR036691">
    <property type="entry name" value="Endo/exonu/phosph_ase_sf"/>
</dbReference>
<dbReference type="GO" id="GO:0003824">
    <property type="term" value="F:catalytic activity"/>
    <property type="evidence" value="ECO:0007669"/>
    <property type="project" value="InterPro"/>
</dbReference>
<feature type="compositionally biased region" description="Basic and acidic residues" evidence="1">
    <location>
        <begin position="339"/>
        <end position="356"/>
    </location>
</feature>
<dbReference type="GO" id="GO:0007508">
    <property type="term" value="P:larval heart development"/>
    <property type="evidence" value="ECO:0007669"/>
    <property type="project" value="TreeGrafter"/>
</dbReference>
<sequence length="356" mass="41441">MRGKLKTFMCNVNLCNFDVLLFTESWLCESIYNKELGISSSYNIYRCDRSPNHPKKIGGGTLITAHKKYKSQIIKISNLSVKIETVFVLVKLQKCNLIVNATYIPPESPIELYENYVKILDEVLSKYPNSLVLIAGDFNLKYLKWSRNVDTNYLEFSNSNTISDVLLNATNLHGLWQINDKPNSYDRFLDLVFINFDHLDLSVSDDPILNVIPLHPPLTINCSLKNTSNFSNTKHEIFGEEFCFKKTNFEQLNEYLHNITWHTALDPVESVDNLIQTFYNKLLSGLDKFVPKLKIFRSTYPPWYSQELKLKIKKRKKGKKKERKEGERERKRKGGRKRDRGDDERIEKGNGELKKV</sequence>
<proteinExistence type="predicted"/>
<dbReference type="GO" id="GO:0031012">
    <property type="term" value="C:extracellular matrix"/>
    <property type="evidence" value="ECO:0007669"/>
    <property type="project" value="TreeGrafter"/>
</dbReference>
<dbReference type="PANTHER" id="PTHR33395">
    <property type="entry name" value="TRANSCRIPTASE, PUTATIVE-RELATED-RELATED"/>
    <property type="match status" value="1"/>
</dbReference>
<dbReference type="InterPro" id="IPR005135">
    <property type="entry name" value="Endo/exonuclease/phosphatase"/>
</dbReference>
<feature type="region of interest" description="Disordered" evidence="1">
    <location>
        <begin position="313"/>
        <end position="356"/>
    </location>
</feature>
<dbReference type="SUPFAM" id="SSF56219">
    <property type="entry name" value="DNase I-like"/>
    <property type="match status" value="1"/>
</dbReference>
<accession>A0A8D9AT68</accession>
<name>A0A8D9AT68_9HEMI</name>
<dbReference type="EMBL" id="HBUF01582048">
    <property type="protein sequence ID" value="CAG6770530.1"/>
    <property type="molecule type" value="Transcribed_RNA"/>
</dbReference>
<dbReference type="Gene3D" id="3.60.10.10">
    <property type="entry name" value="Endonuclease/exonuclease/phosphatase"/>
    <property type="match status" value="1"/>
</dbReference>
<evidence type="ECO:0000313" key="3">
    <source>
        <dbReference type="EMBL" id="CAG6770530.1"/>
    </source>
</evidence>
<evidence type="ECO:0000259" key="2">
    <source>
        <dbReference type="Pfam" id="PF14529"/>
    </source>
</evidence>
<dbReference type="PANTHER" id="PTHR33395:SF22">
    <property type="entry name" value="REVERSE TRANSCRIPTASE DOMAIN-CONTAINING PROTEIN"/>
    <property type="match status" value="1"/>
</dbReference>
<dbReference type="Pfam" id="PF14529">
    <property type="entry name" value="Exo_endo_phos_2"/>
    <property type="match status" value="1"/>
</dbReference>
<dbReference type="EMBL" id="HBUF01582047">
    <property type="protein sequence ID" value="CAG6770529.1"/>
    <property type="molecule type" value="Transcribed_RNA"/>
</dbReference>
<organism evidence="3">
    <name type="scientific">Cacopsylla melanoneura</name>
    <dbReference type="NCBI Taxonomy" id="428564"/>
    <lineage>
        <taxon>Eukaryota</taxon>
        <taxon>Metazoa</taxon>
        <taxon>Ecdysozoa</taxon>
        <taxon>Arthropoda</taxon>
        <taxon>Hexapoda</taxon>
        <taxon>Insecta</taxon>
        <taxon>Pterygota</taxon>
        <taxon>Neoptera</taxon>
        <taxon>Paraneoptera</taxon>
        <taxon>Hemiptera</taxon>
        <taxon>Sternorrhyncha</taxon>
        <taxon>Psylloidea</taxon>
        <taxon>Psyllidae</taxon>
        <taxon>Psyllinae</taxon>
        <taxon>Cacopsylla</taxon>
    </lineage>
</organism>